<dbReference type="InterPro" id="IPR044046">
    <property type="entry name" value="E3_ligase_UBR-like_C"/>
</dbReference>
<evidence type="ECO:0000256" key="1">
    <source>
        <dbReference type="RuleBase" id="RU366018"/>
    </source>
</evidence>
<comment type="function">
    <text evidence="1">Ubiquitin ligase protein which is a component of the N-end rule pathway. Recognizes and binds to proteins bearing specific N-terminal residues that are destabilizing according to the N-end rule, leading to their ubiquitination and subsequent degradation.</text>
</comment>
<dbReference type="Pfam" id="PF18995">
    <property type="entry name" value="PRT6_C"/>
    <property type="match status" value="1"/>
</dbReference>
<comment type="pathway">
    <text evidence="1">Protein modification; protein ubiquitination.</text>
</comment>
<dbReference type="GO" id="GO:0008270">
    <property type="term" value="F:zinc ion binding"/>
    <property type="evidence" value="ECO:0007669"/>
    <property type="project" value="UniProtKB-UniRule"/>
</dbReference>
<keyword evidence="1" id="KW-0833">Ubl conjugation pathway</keyword>
<dbReference type="EC" id="2.3.2.27" evidence="1"/>
<feature type="domain" description="E3 ubiquitin-protein ligase UBR-like C-terminal" evidence="2">
    <location>
        <begin position="19"/>
        <end position="268"/>
    </location>
</feature>
<proteinExistence type="inferred from homology"/>
<keyword evidence="1" id="KW-0808">Transferase</keyword>
<dbReference type="GO" id="GO:0000151">
    <property type="term" value="C:ubiquitin ligase complex"/>
    <property type="evidence" value="ECO:0007669"/>
    <property type="project" value="TreeGrafter"/>
</dbReference>
<accession>A0A3M7SZM1</accession>
<dbReference type="STRING" id="10195.A0A3M7SZM1"/>
<comment type="caution">
    <text evidence="3">The sequence shown here is derived from an EMBL/GenBank/DDBJ whole genome shotgun (WGS) entry which is preliminary data.</text>
</comment>
<keyword evidence="4" id="KW-1185">Reference proteome</keyword>
<keyword evidence="3" id="KW-0436">Ligase</keyword>
<feature type="non-terminal residue" evidence="3">
    <location>
        <position position="1"/>
    </location>
</feature>
<evidence type="ECO:0000313" key="4">
    <source>
        <dbReference type="Proteomes" id="UP000276133"/>
    </source>
</evidence>
<keyword evidence="1" id="KW-0862">Zinc</keyword>
<dbReference type="GO" id="GO:0005737">
    <property type="term" value="C:cytoplasm"/>
    <property type="evidence" value="ECO:0007669"/>
    <property type="project" value="TreeGrafter"/>
</dbReference>
<dbReference type="PANTHER" id="PTHR21497">
    <property type="entry name" value="UBIQUITIN LIGASE E3 ALPHA-RELATED"/>
    <property type="match status" value="1"/>
</dbReference>
<dbReference type="PANTHER" id="PTHR21497:SF39">
    <property type="entry name" value="E3 UBIQUITIN-PROTEIN LIGASE UBR3"/>
    <property type="match status" value="1"/>
</dbReference>
<sequence>ISEFSKYVSHVIKFVAKSKFLKTDTSKSLVENAQYFMKKIWTHESAKNFIETRCLHFLNIASLLKYYLYDENTSIFNNLTNSFDNLINYLNIADSGKFTLKWPNQKPFETIDFWFYELEKSCERHNLQIHNLLNLSFDHYHFPQLVKLPYSYSDLFNKYLNKKCKFCSKVPRELAVCLVCGDELCFKCNFCCDMMRDSNKKHTNLCGAGTLILLHINSTYVYIERNKRSAVWASLYLDEHGEEDKDLKRGKPLFLNEQRYNLLRSSWYSHTFDYQSLKWSYNPLLNY</sequence>
<dbReference type="GO" id="GO:0061630">
    <property type="term" value="F:ubiquitin protein ligase activity"/>
    <property type="evidence" value="ECO:0007669"/>
    <property type="project" value="UniProtKB-UniRule"/>
</dbReference>
<dbReference type="InterPro" id="IPR039164">
    <property type="entry name" value="UBR1-like"/>
</dbReference>
<dbReference type="Proteomes" id="UP000276133">
    <property type="component" value="Unassembled WGS sequence"/>
</dbReference>
<dbReference type="GO" id="GO:0016567">
    <property type="term" value="P:protein ubiquitination"/>
    <property type="evidence" value="ECO:0007669"/>
    <property type="project" value="UniProtKB-UniRule"/>
</dbReference>
<comment type="similarity">
    <text evidence="1">Belongs to the E3 ubiquitin-protein ligase UBR1-like family.</text>
</comment>
<dbReference type="UniPathway" id="UPA00143"/>
<keyword evidence="1" id="KW-0479">Metal-binding</keyword>
<comment type="catalytic activity">
    <reaction evidence="1">
        <text>S-ubiquitinyl-[E2 ubiquitin-conjugating enzyme]-L-cysteine + [acceptor protein]-L-lysine = [E2 ubiquitin-conjugating enzyme]-L-cysteine + N(6)-ubiquitinyl-[acceptor protein]-L-lysine.</text>
        <dbReference type="EC" id="2.3.2.27"/>
    </reaction>
</comment>
<name>A0A3M7SZM1_BRAPC</name>
<organism evidence="3 4">
    <name type="scientific">Brachionus plicatilis</name>
    <name type="common">Marine rotifer</name>
    <name type="synonym">Brachionus muelleri</name>
    <dbReference type="NCBI Taxonomy" id="10195"/>
    <lineage>
        <taxon>Eukaryota</taxon>
        <taxon>Metazoa</taxon>
        <taxon>Spiralia</taxon>
        <taxon>Gnathifera</taxon>
        <taxon>Rotifera</taxon>
        <taxon>Eurotatoria</taxon>
        <taxon>Monogononta</taxon>
        <taxon>Pseudotrocha</taxon>
        <taxon>Ploima</taxon>
        <taxon>Brachionidae</taxon>
        <taxon>Brachionus</taxon>
    </lineage>
</organism>
<gene>
    <name evidence="3" type="ORF">BpHYR1_035037</name>
</gene>
<dbReference type="OrthoDB" id="15304at2759"/>
<dbReference type="EMBL" id="REGN01000561">
    <property type="protein sequence ID" value="RNA41038.1"/>
    <property type="molecule type" value="Genomic_DNA"/>
</dbReference>
<evidence type="ECO:0000313" key="3">
    <source>
        <dbReference type="EMBL" id="RNA41038.1"/>
    </source>
</evidence>
<reference evidence="3 4" key="1">
    <citation type="journal article" date="2018" name="Sci. Rep.">
        <title>Genomic signatures of local adaptation to the degree of environmental predictability in rotifers.</title>
        <authorList>
            <person name="Franch-Gras L."/>
            <person name="Hahn C."/>
            <person name="Garcia-Roger E.M."/>
            <person name="Carmona M.J."/>
            <person name="Serra M."/>
            <person name="Gomez A."/>
        </authorList>
    </citation>
    <scope>NUCLEOTIDE SEQUENCE [LARGE SCALE GENOMIC DNA]</scope>
    <source>
        <strain evidence="3">HYR1</strain>
    </source>
</reference>
<dbReference type="GO" id="GO:0016874">
    <property type="term" value="F:ligase activity"/>
    <property type="evidence" value="ECO:0007669"/>
    <property type="project" value="UniProtKB-KW"/>
</dbReference>
<dbReference type="AlphaFoldDB" id="A0A3M7SZM1"/>
<keyword evidence="1" id="KW-0863">Zinc-finger</keyword>
<dbReference type="GO" id="GO:0071596">
    <property type="term" value="P:ubiquitin-dependent protein catabolic process via the N-end rule pathway"/>
    <property type="evidence" value="ECO:0007669"/>
    <property type="project" value="UniProtKB-UniRule"/>
</dbReference>
<protein>
    <recommendedName>
        <fullName evidence="1">E3 ubiquitin-protein ligase</fullName>
        <ecNumber evidence="1">2.3.2.27</ecNumber>
    </recommendedName>
</protein>
<evidence type="ECO:0000259" key="2">
    <source>
        <dbReference type="Pfam" id="PF18995"/>
    </source>
</evidence>